<feature type="domain" description="PDZ" evidence="10">
    <location>
        <begin position="187"/>
        <end position="268"/>
    </location>
</feature>
<gene>
    <name evidence="11" type="ordered locus">Saro_2654</name>
</gene>
<keyword evidence="7 9" id="KW-1133">Transmembrane helix</keyword>
<protein>
    <submittedName>
        <fullName evidence="11">Type II secretion system protein C</fullName>
    </submittedName>
</protein>
<evidence type="ECO:0000256" key="1">
    <source>
        <dbReference type="ARBA" id="ARBA00004533"/>
    </source>
</evidence>
<evidence type="ECO:0000256" key="7">
    <source>
        <dbReference type="ARBA" id="ARBA00022989"/>
    </source>
</evidence>
<evidence type="ECO:0000259" key="10">
    <source>
        <dbReference type="PROSITE" id="PS50106"/>
    </source>
</evidence>
<evidence type="ECO:0000313" key="12">
    <source>
        <dbReference type="Proteomes" id="UP000009134"/>
    </source>
</evidence>
<dbReference type="InterPro" id="IPR036034">
    <property type="entry name" value="PDZ_sf"/>
</dbReference>
<comment type="subcellular location">
    <subcellularLocation>
        <location evidence="1">Cell inner membrane</location>
    </subcellularLocation>
</comment>
<dbReference type="InterPro" id="IPR024961">
    <property type="entry name" value="T2SS_GspC_N"/>
</dbReference>
<evidence type="ECO:0000256" key="8">
    <source>
        <dbReference type="ARBA" id="ARBA00023136"/>
    </source>
</evidence>
<name>Q2G4Y3_NOVAD</name>
<proteinExistence type="predicted"/>
<keyword evidence="5 9" id="KW-0812">Transmembrane</keyword>
<dbReference type="PROSITE" id="PS50106">
    <property type="entry name" value="PDZ"/>
    <property type="match status" value="1"/>
</dbReference>
<keyword evidence="2" id="KW-0813">Transport</keyword>
<dbReference type="SUPFAM" id="SSF50156">
    <property type="entry name" value="PDZ domain-like"/>
    <property type="match status" value="1"/>
</dbReference>
<evidence type="ECO:0000256" key="9">
    <source>
        <dbReference type="SAM" id="Phobius"/>
    </source>
</evidence>
<keyword evidence="8 9" id="KW-0472">Membrane</keyword>
<keyword evidence="3" id="KW-1003">Cell membrane</keyword>
<dbReference type="Pfam" id="PF13180">
    <property type="entry name" value="PDZ_2"/>
    <property type="match status" value="1"/>
</dbReference>
<dbReference type="HOGENOM" id="CLU_080157_0_0_5"/>
<dbReference type="InterPro" id="IPR001478">
    <property type="entry name" value="PDZ"/>
</dbReference>
<keyword evidence="4" id="KW-0997">Cell inner membrane</keyword>
<organism evidence="11 12">
    <name type="scientific">Novosphingobium aromaticivorans (strain ATCC 700278 / DSM 12444 / CCUG 56034 / CIP 105152 / NBRC 16084 / F199)</name>
    <dbReference type="NCBI Taxonomy" id="279238"/>
    <lineage>
        <taxon>Bacteria</taxon>
        <taxon>Pseudomonadati</taxon>
        <taxon>Pseudomonadota</taxon>
        <taxon>Alphaproteobacteria</taxon>
        <taxon>Sphingomonadales</taxon>
        <taxon>Sphingomonadaceae</taxon>
        <taxon>Novosphingobium</taxon>
    </lineage>
</organism>
<dbReference type="GO" id="GO:0015031">
    <property type="term" value="P:protein transport"/>
    <property type="evidence" value="ECO:0007669"/>
    <property type="project" value="UniProtKB-KW"/>
</dbReference>
<dbReference type="AlphaFoldDB" id="Q2G4Y3"/>
<evidence type="ECO:0000256" key="2">
    <source>
        <dbReference type="ARBA" id="ARBA00022448"/>
    </source>
</evidence>
<dbReference type="KEGG" id="nar:Saro_2654"/>
<dbReference type="Pfam" id="PF11356">
    <property type="entry name" value="T2SSC"/>
    <property type="match status" value="1"/>
</dbReference>
<evidence type="ECO:0000256" key="4">
    <source>
        <dbReference type="ARBA" id="ARBA00022519"/>
    </source>
</evidence>
<dbReference type="Proteomes" id="UP000009134">
    <property type="component" value="Chromosome"/>
</dbReference>
<dbReference type="EMBL" id="CP000248">
    <property type="protein sequence ID" value="ABD27090.1"/>
    <property type="molecule type" value="Genomic_DNA"/>
</dbReference>
<reference evidence="12" key="1">
    <citation type="submission" date="2006-01" db="EMBL/GenBank/DDBJ databases">
        <title>Complete sequence of Novosphingobium aromaticivorans DSM 12444.</title>
        <authorList>
            <consortium name="US DOE Joint Genome Institute"/>
            <person name="Copeland A."/>
            <person name="Lucas S."/>
            <person name="Lapidus A."/>
            <person name="Barry K."/>
            <person name="Detter J.C."/>
            <person name="Glavina T."/>
            <person name="Hammon N."/>
            <person name="Israni S."/>
            <person name="Pitluck S."/>
            <person name="Chain P."/>
            <person name="Malfatti S."/>
            <person name="Shin M."/>
            <person name="Vergez L."/>
            <person name="Schmutz J."/>
            <person name="Larimer F."/>
            <person name="Land M."/>
            <person name="Kyrpides N."/>
            <person name="Ivanova N."/>
            <person name="Fredrickson J."/>
            <person name="Balkwill D."/>
            <person name="Romine M.F."/>
            <person name="Richardson P."/>
        </authorList>
    </citation>
    <scope>NUCLEOTIDE SEQUENCE [LARGE SCALE GENOMIC DNA]</scope>
    <source>
        <strain evidence="12">ATCC 700278 / DSM 12444 / CCUG 56034 / CIP 105152 / NBRC 16084 / F199</strain>
    </source>
</reference>
<evidence type="ECO:0000256" key="3">
    <source>
        <dbReference type="ARBA" id="ARBA00022475"/>
    </source>
</evidence>
<dbReference type="Gene3D" id="2.30.42.10">
    <property type="match status" value="1"/>
</dbReference>
<keyword evidence="12" id="KW-1185">Reference proteome</keyword>
<dbReference type="GO" id="GO:0005886">
    <property type="term" value="C:plasma membrane"/>
    <property type="evidence" value="ECO:0007669"/>
    <property type="project" value="UniProtKB-SubCell"/>
</dbReference>
<dbReference type="eggNOG" id="COG3031">
    <property type="taxonomic scope" value="Bacteria"/>
</dbReference>
<evidence type="ECO:0000256" key="6">
    <source>
        <dbReference type="ARBA" id="ARBA00022927"/>
    </source>
</evidence>
<feature type="transmembrane region" description="Helical" evidence="9">
    <location>
        <begin position="23"/>
        <end position="44"/>
    </location>
</feature>
<keyword evidence="6" id="KW-0653">Protein transport</keyword>
<evidence type="ECO:0000256" key="5">
    <source>
        <dbReference type="ARBA" id="ARBA00022692"/>
    </source>
</evidence>
<sequence>MRFGGTKLTLPGMRPVLPPLHELLWWMLAGVIALLGAALFWAIVTPVSPLGQWRPAGARIMPQTARAALFASLDPFNRTQPQAASAAAAGSVTSLALTLFATRATPGGGGSAIIAGADGVQQVYRIGAEVQPGVTLAAVAFDHVELSRNGARELLYLDQSAPAPSAQRVVAANPVAAPVATAAGSGGINVDAARRGINFGPRAEGGRVVGLEVLSAGDGAVFRAAGFQPGDVITAVDGKPVGGAGDAAMLAGALRPGASISVTVRRGDRQLPLAITLAP</sequence>
<evidence type="ECO:0000313" key="11">
    <source>
        <dbReference type="EMBL" id="ABD27090.1"/>
    </source>
</evidence>
<accession>Q2G4Y3</accession>
<dbReference type="Gene3D" id="2.30.30.830">
    <property type="match status" value="1"/>
</dbReference>
<dbReference type="STRING" id="279238.Saro_2654"/>